<reference evidence="2 3" key="1">
    <citation type="submission" date="2023-07" db="EMBL/GenBank/DDBJ databases">
        <title>Functional and genomic diversity of the sorghum phyllosphere microbiome.</title>
        <authorList>
            <person name="Shade A."/>
        </authorList>
    </citation>
    <scope>NUCLEOTIDE SEQUENCE [LARGE SCALE GENOMIC DNA]</scope>
    <source>
        <strain evidence="2 3">SORGH_AS_0892</strain>
    </source>
</reference>
<proteinExistence type="predicted"/>
<organism evidence="2 3">
    <name type="scientific">Sphingobacterium zeae</name>
    <dbReference type="NCBI Taxonomy" id="1776859"/>
    <lineage>
        <taxon>Bacteria</taxon>
        <taxon>Pseudomonadati</taxon>
        <taxon>Bacteroidota</taxon>
        <taxon>Sphingobacteriia</taxon>
        <taxon>Sphingobacteriales</taxon>
        <taxon>Sphingobacteriaceae</taxon>
        <taxon>Sphingobacterium</taxon>
    </lineage>
</organism>
<comment type="caution">
    <text evidence="2">The sequence shown here is derived from an EMBL/GenBank/DDBJ whole genome shotgun (WGS) entry which is preliminary data.</text>
</comment>
<keyword evidence="1" id="KW-1133">Transmembrane helix</keyword>
<feature type="transmembrane region" description="Helical" evidence="1">
    <location>
        <begin position="42"/>
        <end position="63"/>
    </location>
</feature>
<keyword evidence="1" id="KW-0812">Transmembrane</keyword>
<evidence type="ECO:0000313" key="2">
    <source>
        <dbReference type="EMBL" id="MDQ1150501.1"/>
    </source>
</evidence>
<sequence length="122" mass="14615">MDKPLFLRWGMSISSAFTKNDLTENPIKLILYFSSNHLRFDFIYLGLVSGVSNFIIKLSISFFNHFSKVTAWRQIFIFKAVKYFFVLIDDYYMIIYRCGFRLPEADTKHFRFVLILRVIFQI</sequence>
<keyword evidence="1" id="KW-0472">Membrane</keyword>
<evidence type="ECO:0000313" key="3">
    <source>
        <dbReference type="Proteomes" id="UP001244640"/>
    </source>
</evidence>
<dbReference type="Proteomes" id="UP001244640">
    <property type="component" value="Unassembled WGS sequence"/>
</dbReference>
<gene>
    <name evidence="2" type="ORF">QE382_002485</name>
</gene>
<dbReference type="EMBL" id="JAUTBA010000001">
    <property type="protein sequence ID" value="MDQ1150501.1"/>
    <property type="molecule type" value="Genomic_DNA"/>
</dbReference>
<accession>A0ABU0U6A8</accession>
<name>A0ABU0U6A8_9SPHI</name>
<protein>
    <submittedName>
        <fullName evidence="2">Uncharacterized protein</fullName>
    </submittedName>
</protein>
<evidence type="ECO:0000256" key="1">
    <source>
        <dbReference type="SAM" id="Phobius"/>
    </source>
</evidence>
<keyword evidence="3" id="KW-1185">Reference proteome</keyword>